<sequence length="70" mass="8036">MVSVIWGWGTKLKVVAGVKPKKPGFELLMNYRTRGKNLLKQFGQQWDYESKFGSSEDSEADRYSSDHHEG</sequence>
<feature type="compositionally biased region" description="Basic and acidic residues" evidence="1">
    <location>
        <begin position="60"/>
        <end position="70"/>
    </location>
</feature>
<dbReference type="EMBL" id="LZPO01076506">
    <property type="protein sequence ID" value="OBS67910.1"/>
    <property type="molecule type" value="Genomic_DNA"/>
</dbReference>
<evidence type="ECO:0000256" key="1">
    <source>
        <dbReference type="SAM" id="MobiDB-lite"/>
    </source>
</evidence>
<name>A0A1A6GQE7_NEOLE</name>
<comment type="caution">
    <text evidence="2">The sequence shown here is derived from an EMBL/GenBank/DDBJ whole genome shotgun (WGS) entry which is preliminary data.</text>
</comment>
<keyword evidence="3" id="KW-1185">Reference proteome</keyword>
<dbReference type="OrthoDB" id="9972253at2759"/>
<proteinExistence type="predicted"/>
<dbReference type="Pfam" id="PF15849">
    <property type="entry name" value="DUF4722"/>
    <property type="match status" value="1"/>
</dbReference>
<feature type="region of interest" description="Disordered" evidence="1">
    <location>
        <begin position="51"/>
        <end position="70"/>
    </location>
</feature>
<protein>
    <submittedName>
        <fullName evidence="2">Uncharacterized protein</fullName>
    </submittedName>
</protein>
<dbReference type="InterPro" id="IPR031708">
    <property type="entry name" value="DUF4722"/>
</dbReference>
<dbReference type="Proteomes" id="UP000092124">
    <property type="component" value="Unassembled WGS sequence"/>
</dbReference>
<dbReference type="AlphaFoldDB" id="A0A1A6GQE7"/>
<gene>
    <name evidence="2" type="ORF">A6R68_03550</name>
</gene>
<evidence type="ECO:0000313" key="3">
    <source>
        <dbReference type="Proteomes" id="UP000092124"/>
    </source>
</evidence>
<reference evidence="2 3" key="1">
    <citation type="submission" date="2016-06" db="EMBL/GenBank/DDBJ databases">
        <title>The Draft Genome Sequence and Annotation of the Desert Woodrat Neotoma lepida.</title>
        <authorList>
            <person name="Campbell M."/>
            <person name="Oakeson K.F."/>
            <person name="Yandell M."/>
            <person name="Halpert J.R."/>
            <person name="Dearing D."/>
        </authorList>
    </citation>
    <scope>NUCLEOTIDE SEQUENCE [LARGE SCALE GENOMIC DNA]</scope>
    <source>
        <strain evidence="2">417</strain>
        <tissue evidence="2">Liver</tissue>
    </source>
</reference>
<accession>A0A1A6GQE7</accession>
<organism evidence="2 3">
    <name type="scientific">Neotoma lepida</name>
    <name type="common">Desert woodrat</name>
    <dbReference type="NCBI Taxonomy" id="56216"/>
    <lineage>
        <taxon>Eukaryota</taxon>
        <taxon>Metazoa</taxon>
        <taxon>Chordata</taxon>
        <taxon>Craniata</taxon>
        <taxon>Vertebrata</taxon>
        <taxon>Euteleostomi</taxon>
        <taxon>Mammalia</taxon>
        <taxon>Eutheria</taxon>
        <taxon>Euarchontoglires</taxon>
        <taxon>Glires</taxon>
        <taxon>Rodentia</taxon>
        <taxon>Myomorpha</taxon>
        <taxon>Muroidea</taxon>
        <taxon>Cricetidae</taxon>
        <taxon>Neotominae</taxon>
        <taxon>Neotoma</taxon>
    </lineage>
</organism>
<evidence type="ECO:0000313" key="2">
    <source>
        <dbReference type="EMBL" id="OBS67910.1"/>
    </source>
</evidence>